<accession>W6NFW9</accession>
<dbReference type="Proteomes" id="UP000019482">
    <property type="component" value="Unassembled WGS sequence"/>
</dbReference>
<sequence length="44" mass="5030">MEQKYCQSCGMPLSEELYGTELSKGKIMNTVYIAMKRENLNSPI</sequence>
<proteinExistence type="predicted"/>
<dbReference type="AlphaFoldDB" id="W6NFW9"/>
<comment type="caution">
    <text evidence="1">The sequence shown here is derived from an EMBL/GenBank/DDBJ whole genome shotgun (WGS) entry which is preliminary data.</text>
</comment>
<protein>
    <submittedName>
        <fullName evidence="1">Transcriptional regulator, AraC family</fullName>
    </submittedName>
</protein>
<gene>
    <name evidence="1" type="ORF">CTDIVETGP_1037</name>
</gene>
<evidence type="ECO:0000313" key="1">
    <source>
        <dbReference type="EMBL" id="CDL90967.1"/>
    </source>
</evidence>
<keyword evidence="2" id="KW-1185">Reference proteome</keyword>
<dbReference type="EMBL" id="CBXI010000014">
    <property type="protein sequence ID" value="CDL90967.1"/>
    <property type="molecule type" value="Genomic_DNA"/>
</dbReference>
<name>W6NFW9_CLOTY</name>
<reference evidence="1 2" key="1">
    <citation type="journal article" date="2015" name="Genome Announc.">
        <title>Draft Genome Sequence of Clostridium tyrobutyricum Strain DIVETGP, Isolated from Cow's Milk for Grana Padano Production.</title>
        <authorList>
            <person name="Soggiu A."/>
            <person name="Piras C."/>
            <person name="Gaiarsa S."/>
            <person name="Sassera D."/>
            <person name="Roncada P."/>
            <person name="Bendixen E."/>
            <person name="Brasca M."/>
            <person name="Bonizzi L."/>
        </authorList>
    </citation>
    <scope>NUCLEOTIDE SEQUENCE [LARGE SCALE GENOMIC DNA]</scope>
    <source>
        <strain evidence="1 2">DIVETGP</strain>
    </source>
</reference>
<evidence type="ECO:0000313" key="2">
    <source>
        <dbReference type="Proteomes" id="UP000019482"/>
    </source>
</evidence>
<organism evidence="1 2">
    <name type="scientific">Clostridium tyrobutyricum DIVETGP</name>
    <dbReference type="NCBI Taxonomy" id="1408889"/>
    <lineage>
        <taxon>Bacteria</taxon>
        <taxon>Bacillati</taxon>
        <taxon>Bacillota</taxon>
        <taxon>Clostridia</taxon>
        <taxon>Eubacteriales</taxon>
        <taxon>Clostridiaceae</taxon>
        <taxon>Clostridium</taxon>
    </lineage>
</organism>